<dbReference type="SUPFAM" id="SSF56112">
    <property type="entry name" value="Protein kinase-like (PK-like)"/>
    <property type="match status" value="1"/>
</dbReference>
<dbReference type="CDD" id="cd05151">
    <property type="entry name" value="ChoK-like"/>
    <property type="match status" value="1"/>
</dbReference>
<evidence type="ECO:0000313" key="4">
    <source>
        <dbReference type="EMBL" id="EEJ52340.1"/>
    </source>
</evidence>
<dbReference type="Pfam" id="PF00483">
    <property type="entry name" value="NTP_transferase"/>
    <property type="match status" value="1"/>
</dbReference>
<evidence type="ECO:0000259" key="3">
    <source>
        <dbReference type="Pfam" id="PF00483"/>
    </source>
</evidence>
<dbReference type="eggNOG" id="COG4750">
    <property type="taxonomic scope" value="Bacteria"/>
</dbReference>
<proteinExistence type="predicted"/>
<gene>
    <name evidence="4" type="ORF">HMPREF6123_0385</name>
</gene>
<dbReference type="PANTHER" id="PTHR43584">
    <property type="entry name" value="NUCLEOTIDYL TRANSFERASE"/>
    <property type="match status" value="1"/>
</dbReference>
<feature type="domain" description="Nucleotidyl transferase" evidence="3">
    <location>
        <begin position="86"/>
        <end position="196"/>
    </location>
</feature>
<dbReference type="HOGENOM" id="CLU_467630_0_0_9"/>
<keyword evidence="1" id="KW-0808">Transferase</keyword>
<dbReference type="InterPro" id="IPR036390">
    <property type="entry name" value="WH_DNA-bd_sf"/>
</dbReference>
<dbReference type="InParanoid" id="C2KV66"/>
<dbReference type="InterPro" id="IPR005835">
    <property type="entry name" value="NTP_transferase_dom"/>
</dbReference>
<dbReference type="Gene3D" id="3.90.550.10">
    <property type="entry name" value="Spore Coat Polysaccharide Biosynthesis Protein SpsA, Chain A"/>
    <property type="match status" value="1"/>
</dbReference>
<dbReference type="InterPro" id="IPR050065">
    <property type="entry name" value="GlmU-like"/>
</dbReference>
<dbReference type="eggNOG" id="COG0510">
    <property type="taxonomic scope" value="Bacteria"/>
</dbReference>
<dbReference type="PANTHER" id="PTHR43584:SF5">
    <property type="entry name" value="PROTEIN LICC"/>
    <property type="match status" value="1"/>
</dbReference>
<dbReference type="Pfam" id="PF01633">
    <property type="entry name" value="Choline_kinase"/>
    <property type="match status" value="1"/>
</dbReference>
<protein>
    <submittedName>
        <fullName evidence="4">Choline/ethanolamine kinase</fullName>
    </submittedName>
</protein>
<dbReference type="InterPro" id="IPR011009">
    <property type="entry name" value="Kinase-like_dom_sf"/>
</dbReference>
<evidence type="ECO:0000313" key="5">
    <source>
        <dbReference type="Proteomes" id="UP000004121"/>
    </source>
</evidence>
<dbReference type="GO" id="GO:0016779">
    <property type="term" value="F:nucleotidyltransferase activity"/>
    <property type="evidence" value="ECO:0007669"/>
    <property type="project" value="UniProtKB-KW"/>
</dbReference>
<reference evidence="4 5" key="1">
    <citation type="submission" date="2009-04" db="EMBL/GenBank/DDBJ databases">
        <authorList>
            <person name="Qin X."/>
            <person name="Bachman B."/>
            <person name="Battles P."/>
            <person name="Bell A."/>
            <person name="Bess C."/>
            <person name="Bickham C."/>
            <person name="Chaboub L."/>
            <person name="Chen D."/>
            <person name="Coyle M."/>
            <person name="Deiros D.R."/>
            <person name="Dinh H."/>
            <person name="Forbes L."/>
            <person name="Fowler G."/>
            <person name="Francisco L."/>
            <person name="Fu Q."/>
            <person name="Gubbala S."/>
            <person name="Hale W."/>
            <person name="Han Y."/>
            <person name="Hemphill L."/>
            <person name="Highlander S.K."/>
            <person name="Hirani K."/>
            <person name="Hogues M."/>
            <person name="Jackson L."/>
            <person name="Jakkamsetti A."/>
            <person name="Javaid M."/>
            <person name="Jiang H."/>
            <person name="Korchina V."/>
            <person name="Kovar C."/>
            <person name="Lara F."/>
            <person name="Lee S."/>
            <person name="Mata R."/>
            <person name="Mathew T."/>
            <person name="Moen C."/>
            <person name="Morales K."/>
            <person name="Munidasa M."/>
            <person name="Nazareth L."/>
            <person name="Ngo R."/>
            <person name="Nguyen L."/>
            <person name="Okwuonu G."/>
            <person name="Ongeri F."/>
            <person name="Patil S."/>
            <person name="Petrosino J."/>
            <person name="Pham C."/>
            <person name="Pham P."/>
            <person name="Pu L.-L."/>
            <person name="Puazo M."/>
            <person name="Raj R."/>
            <person name="Reid J."/>
            <person name="Rouhana J."/>
            <person name="Saada N."/>
            <person name="Shang Y."/>
            <person name="Simmons D."/>
            <person name="Thornton R."/>
            <person name="Warren J."/>
            <person name="Weissenberger G."/>
            <person name="Zhang J."/>
            <person name="Zhang L."/>
            <person name="Zhou C."/>
            <person name="Zhu D."/>
            <person name="Muzny D."/>
            <person name="Worley K."/>
            <person name="Gibbs R."/>
        </authorList>
    </citation>
    <scope>NUCLEOTIDE SEQUENCE [LARGE SCALE GENOMIC DNA]</scope>
    <source>
        <strain evidence="4 5">F0268</strain>
    </source>
</reference>
<evidence type="ECO:0000256" key="1">
    <source>
        <dbReference type="ARBA" id="ARBA00022679"/>
    </source>
</evidence>
<organism evidence="4 5">
    <name type="scientific">Oribacterium sinus F0268</name>
    <dbReference type="NCBI Taxonomy" id="585501"/>
    <lineage>
        <taxon>Bacteria</taxon>
        <taxon>Bacillati</taxon>
        <taxon>Bacillota</taxon>
        <taxon>Clostridia</taxon>
        <taxon>Lachnospirales</taxon>
        <taxon>Lachnospiraceae</taxon>
        <taxon>Oribacterium</taxon>
    </lineage>
</organism>
<dbReference type="Proteomes" id="UP000004121">
    <property type="component" value="Unassembled WGS sequence"/>
</dbReference>
<dbReference type="STRING" id="585501.HMPREF6123_0385"/>
<dbReference type="Gene3D" id="1.10.10.10">
    <property type="entry name" value="Winged helix-like DNA-binding domain superfamily/Winged helix DNA-binding domain"/>
    <property type="match status" value="1"/>
</dbReference>
<accession>C2KV66</accession>
<evidence type="ECO:0000256" key="2">
    <source>
        <dbReference type="ARBA" id="ARBA00022695"/>
    </source>
</evidence>
<name>C2KV66_9FIRM</name>
<keyword evidence="5" id="KW-1185">Reference proteome</keyword>
<dbReference type="InterPro" id="IPR029044">
    <property type="entry name" value="Nucleotide-diphossugar_trans"/>
</dbReference>
<comment type="caution">
    <text evidence="4">The sequence shown here is derived from an EMBL/GenBank/DDBJ whole genome shotgun (WGS) entry which is preliminary data.</text>
</comment>
<dbReference type="Gene3D" id="3.30.200.20">
    <property type="entry name" value="Phosphorylase Kinase, domain 1"/>
    <property type="match status" value="1"/>
</dbReference>
<dbReference type="SUPFAM" id="SSF53448">
    <property type="entry name" value="Nucleotide-diphospho-sugar transferases"/>
    <property type="match status" value="1"/>
</dbReference>
<keyword evidence="2" id="KW-0548">Nucleotidyltransferase</keyword>
<keyword evidence="4" id="KW-0418">Kinase</keyword>
<sequence>MNATAWHRRGGKMNSCTILLRNMMEHPEYSQRQWAEETGMSLGKVNQCIKHWEEEGYLEKQEGKGEKRNLTEKGKAFLQEHKVDAALILAAGFGSRFVPLTYECPKGLLEVFGERMIERQIKQLHEVGIKDITIVVGYLKEKFDYLVDAYGVKLLYNPEYSTKNTIGTLYHARKAVEGKNFYILSSDNWMRENMYHSIEPLSWYAASYMEGETKEWVLDCGKDGQIKRVEVGGEDAYCMYGPVFLKKEFFSALRPFIEEYYHRPGTEDFYWEDVLRLELKHLPPIYRNEQKDGQIYEFENLEELRLFDEKYNDHSGSEAMELISSVFRIPERDIVKLRCLKAGMTNKSFLFSIHEESENKDYAGKDFICRIPGVGTGKLINRREEEEIYSIVKDLEITEELLYFNPENGYKISRYYEEARNADFSKQEERRACMKLLLKLHEGKKEVNHAFSLGEKIQYYEDICLEGGGEIPYQDYGKIKEGMKRMLQFTEGTNPPLCLCHIDAVQDNFIFTKEGVKMIDWEYAGMADPLLDIAMGAIYSYMDFEEAKQFLKDYLQVAKAEGKEKPLILSRRTEADLEKLLIAYMGLSGLLWSLWCAYKMRKGQEFGEYSLKMLRYFKDAKKILGI</sequence>
<dbReference type="GO" id="GO:0016301">
    <property type="term" value="F:kinase activity"/>
    <property type="evidence" value="ECO:0007669"/>
    <property type="project" value="UniProtKB-KW"/>
</dbReference>
<dbReference type="Gene3D" id="3.90.1200.10">
    <property type="match status" value="1"/>
</dbReference>
<dbReference type="EMBL" id="ACKX01000043">
    <property type="protein sequence ID" value="EEJ52340.1"/>
    <property type="molecule type" value="Genomic_DNA"/>
</dbReference>
<dbReference type="SUPFAM" id="SSF46785">
    <property type="entry name" value="Winged helix' DNA-binding domain"/>
    <property type="match status" value="1"/>
</dbReference>
<dbReference type="InterPro" id="IPR036388">
    <property type="entry name" value="WH-like_DNA-bd_sf"/>
</dbReference>
<dbReference type="AlphaFoldDB" id="C2KV66"/>
<dbReference type="CDD" id="cd02523">
    <property type="entry name" value="PC_cytidylyltransferase"/>
    <property type="match status" value="1"/>
</dbReference>